<sequence length="217" mass="23588">MPDGDVLKRTSLSEQIRDALMERIFDGSLPPGERIIELKVAEEMGTSQAPVREALRELEAAGLVEIRRNRGARVRIVGEAELAEIYGIRAELEGYAGELAAKAAPEISAVLDAVLDRMIEAAEASDSKRFAELNSEFHSAIVEAGGNATLAELWRGLHVRSHTRMNVRRNATDLYGLAQSHRPIIDAIRSGDAAEARATSWQHVRDNTPGSAEGKPG</sequence>
<evidence type="ECO:0000313" key="5">
    <source>
        <dbReference type="EMBL" id="KIT17574.1"/>
    </source>
</evidence>
<dbReference type="PANTHER" id="PTHR43537">
    <property type="entry name" value="TRANSCRIPTIONAL REGULATOR, GNTR FAMILY"/>
    <property type="match status" value="1"/>
</dbReference>
<dbReference type="PROSITE" id="PS50949">
    <property type="entry name" value="HTH_GNTR"/>
    <property type="match status" value="1"/>
</dbReference>
<dbReference type="Pfam" id="PF07729">
    <property type="entry name" value="FCD"/>
    <property type="match status" value="1"/>
</dbReference>
<dbReference type="InterPro" id="IPR011711">
    <property type="entry name" value="GntR_C"/>
</dbReference>
<evidence type="ECO:0000313" key="6">
    <source>
        <dbReference type="Proteomes" id="UP000032232"/>
    </source>
</evidence>
<dbReference type="AlphaFoldDB" id="A0A0D1EIW1"/>
<keyword evidence="3" id="KW-0804">Transcription</keyword>
<evidence type="ECO:0000259" key="4">
    <source>
        <dbReference type="PROSITE" id="PS50949"/>
    </source>
</evidence>
<dbReference type="GO" id="GO:0003700">
    <property type="term" value="F:DNA-binding transcription factor activity"/>
    <property type="evidence" value="ECO:0007669"/>
    <property type="project" value="InterPro"/>
</dbReference>
<comment type="caution">
    <text evidence="5">The sequence shown here is derived from an EMBL/GenBank/DDBJ whole genome shotgun (WGS) entry which is preliminary data.</text>
</comment>
<keyword evidence="6" id="KW-1185">Reference proteome</keyword>
<dbReference type="InterPro" id="IPR000524">
    <property type="entry name" value="Tscrpt_reg_HTH_GntR"/>
</dbReference>
<feature type="domain" description="HTH gntR-type" evidence="4">
    <location>
        <begin position="10"/>
        <end position="77"/>
    </location>
</feature>
<dbReference type="EMBL" id="JYFE01000017">
    <property type="protein sequence ID" value="KIT17574.1"/>
    <property type="molecule type" value="Genomic_DNA"/>
</dbReference>
<keyword evidence="2" id="KW-0238">DNA-binding</keyword>
<accession>A0A0D1EIW1</accession>
<name>A0A0D1EIW1_9RHOB</name>
<dbReference type="GO" id="GO:0003677">
    <property type="term" value="F:DNA binding"/>
    <property type="evidence" value="ECO:0007669"/>
    <property type="project" value="UniProtKB-KW"/>
</dbReference>
<dbReference type="Pfam" id="PF00392">
    <property type="entry name" value="GntR"/>
    <property type="match status" value="1"/>
</dbReference>
<dbReference type="SUPFAM" id="SSF48008">
    <property type="entry name" value="GntR ligand-binding domain-like"/>
    <property type="match status" value="1"/>
</dbReference>
<proteinExistence type="predicted"/>
<reference evidence="5 6" key="1">
    <citation type="submission" date="2015-02" db="EMBL/GenBank/DDBJ databases">
        <title>Genome Sequence of Jannaschia aquimarina DSM28248, a member of the Roseobacter clade.</title>
        <authorList>
            <person name="Voget S."/>
            <person name="Daniel R."/>
        </authorList>
    </citation>
    <scope>NUCLEOTIDE SEQUENCE [LARGE SCALE GENOMIC DNA]</scope>
    <source>
        <strain evidence="5 6">GSW-M26</strain>
    </source>
</reference>
<dbReference type="Gene3D" id="1.20.120.530">
    <property type="entry name" value="GntR ligand-binding domain-like"/>
    <property type="match status" value="1"/>
</dbReference>
<dbReference type="SMART" id="SM00345">
    <property type="entry name" value="HTH_GNTR"/>
    <property type="match status" value="1"/>
</dbReference>
<dbReference type="InterPro" id="IPR008920">
    <property type="entry name" value="TF_FadR/GntR_C"/>
</dbReference>
<protein>
    <submittedName>
        <fullName evidence="5">McbR_1 protein</fullName>
    </submittedName>
</protein>
<evidence type="ECO:0000256" key="2">
    <source>
        <dbReference type="ARBA" id="ARBA00023125"/>
    </source>
</evidence>
<dbReference type="Gene3D" id="1.10.10.10">
    <property type="entry name" value="Winged helix-like DNA-binding domain superfamily/Winged helix DNA-binding domain"/>
    <property type="match status" value="1"/>
</dbReference>
<dbReference type="PANTHER" id="PTHR43537:SF24">
    <property type="entry name" value="GLUCONATE OPERON TRANSCRIPTIONAL REPRESSOR"/>
    <property type="match status" value="1"/>
</dbReference>
<keyword evidence="1" id="KW-0805">Transcription regulation</keyword>
<dbReference type="SMART" id="SM00895">
    <property type="entry name" value="FCD"/>
    <property type="match status" value="1"/>
</dbReference>
<dbReference type="CDD" id="cd07377">
    <property type="entry name" value="WHTH_GntR"/>
    <property type="match status" value="1"/>
</dbReference>
<dbReference type="Proteomes" id="UP000032232">
    <property type="component" value="Unassembled WGS sequence"/>
</dbReference>
<gene>
    <name evidence="5" type="primary">mcbR_1</name>
    <name evidence="5" type="ORF">jaqu_07640</name>
</gene>
<evidence type="ECO:0000256" key="3">
    <source>
        <dbReference type="ARBA" id="ARBA00023163"/>
    </source>
</evidence>
<organism evidence="5 6">
    <name type="scientific">Jannaschia aquimarina</name>
    <dbReference type="NCBI Taxonomy" id="935700"/>
    <lineage>
        <taxon>Bacteria</taxon>
        <taxon>Pseudomonadati</taxon>
        <taxon>Pseudomonadota</taxon>
        <taxon>Alphaproteobacteria</taxon>
        <taxon>Rhodobacterales</taxon>
        <taxon>Roseobacteraceae</taxon>
        <taxon>Jannaschia</taxon>
    </lineage>
</organism>
<dbReference type="InterPro" id="IPR036390">
    <property type="entry name" value="WH_DNA-bd_sf"/>
</dbReference>
<dbReference type="SUPFAM" id="SSF46785">
    <property type="entry name" value="Winged helix' DNA-binding domain"/>
    <property type="match status" value="1"/>
</dbReference>
<dbReference type="PATRIC" id="fig|935700.4.peg.805"/>
<dbReference type="InterPro" id="IPR036388">
    <property type="entry name" value="WH-like_DNA-bd_sf"/>
</dbReference>
<evidence type="ECO:0000256" key="1">
    <source>
        <dbReference type="ARBA" id="ARBA00023015"/>
    </source>
</evidence>
<dbReference type="OrthoDB" id="8638122at2"/>
<dbReference type="STRING" id="935700.jaqu_07640"/>